<dbReference type="InterPro" id="IPR010318">
    <property type="entry name" value="S-Me-THD_N"/>
</dbReference>
<comment type="caution">
    <text evidence="3">The sequence shown here is derived from an EMBL/GenBank/DDBJ whole genome shotgun (WGS) entry which is preliminary data.</text>
</comment>
<dbReference type="Pfam" id="PF20906">
    <property type="entry name" value="S-Me-THD_C"/>
    <property type="match status" value="1"/>
</dbReference>
<evidence type="ECO:0000259" key="1">
    <source>
        <dbReference type="Pfam" id="PF06032"/>
    </source>
</evidence>
<organism evidence="3 4">
    <name type="scientific">Sphingosinicella xenopeptidilytica</name>
    <dbReference type="NCBI Taxonomy" id="364098"/>
    <lineage>
        <taxon>Bacteria</taxon>
        <taxon>Pseudomonadati</taxon>
        <taxon>Pseudomonadota</taxon>
        <taxon>Alphaproteobacteria</taxon>
        <taxon>Sphingomonadales</taxon>
        <taxon>Sphingosinicellaceae</taxon>
        <taxon>Sphingosinicella</taxon>
    </lineage>
</organism>
<feature type="domain" description="S-Me-THD N-terminal" evidence="1">
    <location>
        <begin position="8"/>
        <end position="163"/>
    </location>
</feature>
<dbReference type="EMBL" id="JBHTIK010000002">
    <property type="protein sequence ID" value="MFD0847302.1"/>
    <property type="molecule type" value="Genomic_DNA"/>
</dbReference>
<dbReference type="Proteomes" id="UP001597124">
    <property type="component" value="Unassembled WGS sequence"/>
</dbReference>
<dbReference type="Gene3D" id="2.40.390.10">
    <property type="entry name" value="CV3147-like"/>
    <property type="match status" value="1"/>
</dbReference>
<reference evidence="4" key="1">
    <citation type="journal article" date="2019" name="Int. J. Syst. Evol. Microbiol.">
        <title>The Global Catalogue of Microorganisms (GCM) 10K type strain sequencing project: providing services to taxonomists for standard genome sequencing and annotation.</title>
        <authorList>
            <consortium name="The Broad Institute Genomics Platform"/>
            <consortium name="The Broad Institute Genome Sequencing Center for Infectious Disease"/>
            <person name="Wu L."/>
            <person name="Ma J."/>
        </authorList>
    </citation>
    <scope>NUCLEOTIDE SEQUENCE [LARGE SCALE GENOMIC DNA]</scope>
    <source>
        <strain evidence="4">CCUG 52537</strain>
    </source>
</reference>
<dbReference type="InterPro" id="IPR048350">
    <property type="entry name" value="S-Me-THD-like_C"/>
</dbReference>
<dbReference type="InterPro" id="IPR027479">
    <property type="entry name" value="S-Me-THD_N_sf"/>
</dbReference>
<evidence type="ECO:0000259" key="2">
    <source>
        <dbReference type="Pfam" id="PF20906"/>
    </source>
</evidence>
<accession>A0ABW3BZM0</accession>
<dbReference type="RefSeq" id="WP_381486073.1">
    <property type="nucleotide sequence ID" value="NZ_JBHTIK010000002.1"/>
</dbReference>
<protein>
    <submittedName>
        <fullName evidence="3">DUF917 domain-containing protein</fullName>
    </submittedName>
</protein>
<keyword evidence="4" id="KW-1185">Reference proteome</keyword>
<dbReference type="SUPFAM" id="SSF160991">
    <property type="entry name" value="CV3147-like"/>
    <property type="match status" value="1"/>
</dbReference>
<dbReference type="Gene3D" id="3.40.1610.10">
    <property type="entry name" value="CV3147-like domain"/>
    <property type="match status" value="1"/>
</dbReference>
<evidence type="ECO:0000313" key="4">
    <source>
        <dbReference type="Proteomes" id="UP001597124"/>
    </source>
</evidence>
<sequence length="362" mass="38560">MKRIDIADVADIATGAALLGAGGGGDPYIGRLMVEEAIRAFGPVELIHVEAVPDEALIVPTAMMGAPSVMVEKLPNGAEAEIALEAVETAIGKCAHAIIAPEIGGLNAMLPIVLAARRGLPLVDGDGMGRAFPELPMVTFNIFGQSISPLAISDELGNCVAVRTVDVESAERLGRQIVVAMGAAAQICCYPMSGAEAKRSAVRGTVGLAWKIGRLLRVAREQMCDPFEALLTYLPTTDYYKHCRSLFDGRIVDLRREIAQGFTVGTVEIENTAQARISIQFRNEYLVARQDGKPVAIVPDLIAILDSETATPITAETLKYGQRVRVIGISAPPILRSEAALRVVGPQAFGFTDPFQPIEEMA</sequence>
<feature type="domain" description="S-Me-THD-like C-terminal" evidence="2">
    <location>
        <begin position="168"/>
        <end position="358"/>
    </location>
</feature>
<proteinExistence type="predicted"/>
<dbReference type="Pfam" id="PF06032">
    <property type="entry name" value="S-Me-THD_N"/>
    <property type="match status" value="1"/>
</dbReference>
<gene>
    <name evidence="3" type="ORF">ACFQ00_03120</name>
</gene>
<name>A0ABW3BZM0_SPHXN</name>
<evidence type="ECO:0000313" key="3">
    <source>
        <dbReference type="EMBL" id="MFD0847302.1"/>
    </source>
</evidence>
<dbReference type="InterPro" id="IPR024071">
    <property type="entry name" value="S-Me-THD_C_sf"/>
</dbReference>